<accession>A0A975Q3T3</accession>
<dbReference type="Proteomes" id="UP000681425">
    <property type="component" value="Chromosome"/>
</dbReference>
<evidence type="ECO:0000313" key="2">
    <source>
        <dbReference type="Proteomes" id="UP000681425"/>
    </source>
</evidence>
<dbReference type="AlphaFoldDB" id="A0A975Q3T3"/>
<dbReference type="InterPro" id="IPR029032">
    <property type="entry name" value="AhpD-like"/>
</dbReference>
<dbReference type="KEGG" id="spph:KFK14_10990"/>
<keyword evidence="2" id="KW-1185">Reference proteome</keyword>
<evidence type="ECO:0000313" key="1">
    <source>
        <dbReference type="EMBL" id="QUT07857.1"/>
    </source>
</evidence>
<evidence type="ECO:0008006" key="3">
    <source>
        <dbReference type="Google" id="ProtNLM"/>
    </source>
</evidence>
<dbReference type="RefSeq" id="WP_212610815.1">
    <property type="nucleotide sequence ID" value="NZ_CP073910.1"/>
</dbReference>
<protein>
    <recommendedName>
        <fullName evidence="3">4-carboxymuconolactone decarboxylase</fullName>
    </recommendedName>
</protein>
<name>A0A975Q3T3_9SPHN</name>
<dbReference type="Gene3D" id="1.20.1290.10">
    <property type="entry name" value="AhpD-like"/>
    <property type="match status" value="1"/>
</dbReference>
<sequence length="182" mass="20212">MSRLPPLLAEEMTAEQARAHHDIVSGPRGGIAGPLSIWVRIPALADHAQKLGAYCRFGTKLRGDLRELAILITGKHLRSGFEWWAHERIALSEGLDPAIIAAVKDDLPIPDDLPEMRAMYDFCSELLRTNRISGVSYRIAQDLFGTEQLIEIVAVVGYYSLICHTINAFEVPVPPDEQDPFP</sequence>
<gene>
    <name evidence="1" type="ORF">KFK14_10990</name>
</gene>
<organism evidence="1 2">
    <name type="scientific">Sphingobium phenoxybenzoativorans</name>
    <dbReference type="NCBI Taxonomy" id="1592790"/>
    <lineage>
        <taxon>Bacteria</taxon>
        <taxon>Pseudomonadati</taxon>
        <taxon>Pseudomonadota</taxon>
        <taxon>Alphaproteobacteria</taxon>
        <taxon>Sphingomonadales</taxon>
        <taxon>Sphingomonadaceae</taxon>
        <taxon>Sphingobium</taxon>
    </lineage>
</organism>
<dbReference type="SUPFAM" id="SSF69118">
    <property type="entry name" value="AhpD-like"/>
    <property type="match status" value="1"/>
</dbReference>
<proteinExistence type="predicted"/>
<dbReference type="EMBL" id="CP073910">
    <property type="protein sequence ID" value="QUT07857.1"/>
    <property type="molecule type" value="Genomic_DNA"/>
</dbReference>
<dbReference type="PANTHER" id="PTHR34846:SF11">
    <property type="entry name" value="4-CARBOXYMUCONOLACTONE DECARBOXYLASE FAMILY PROTEIN (AFU_ORTHOLOGUE AFUA_6G11590)"/>
    <property type="match status" value="1"/>
</dbReference>
<reference evidence="1" key="1">
    <citation type="submission" date="2021-04" db="EMBL/GenBank/DDBJ databases">
        <title>Isolation of p-tert-butylphenol degrading bacteria Sphingobium phenoxybenzoativorans Tas13 from active sludge.</title>
        <authorList>
            <person name="Li Y."/>
        </authorList>
    </citation>
    <scope>NUCLEOTIDE SEQUENCE</scope>
    <source>
        <strain evidence="1">Tas13</strain>
    </source>
</reference>
<dbReference type="PANTHER" id="PTHR34846">
    <property type="entry name" value="4-CARBOXYMUCONOLACTONE DECARBOXYLASE FAMILY PROTEIN (AFU_ORTHOLOGUE AFUA_6G11590)"/>
    <property type="match status" value="1"/>
</dbReference>